<keyword evidence="4" id="KW-1185">Reference proteome</keyword>
<dbReference type="NCBIfam" id="TIGR00756">
    <property type="entry name" value="PPR"/>
    <property type="match status" value="4"/>
</dbReference>
<feature type="repeat" description="PPR" evidence="3">
    <location>
        <begin position="428"/>
        <end position="462"/>
    </location>
</feature>
<dbReference type="PROSITE" id="PS51375">
    <property type="entry name" value="PPR"/>
    <property type="match status" value="6"/>
</dbReference>
<feature type="repeat" description="PPR" evidence="3">
    <location>
        <begin position="288"/>
        <end position="322"/>
    </location>
</feature>
<evidence type="ECO:0000313" key="5">
    <source>
        <dbReference type="RefSeq" id="XP_027349304.1"/>
    </source>
</evidence>
<dbReference type="PANTHER" id="PTHR47447:SF28">
    <property type="entry name" value="PENTACOTRIPEPTIDE-REPEAT REGION OF PRORP DOMAIN-CONTAINING PROTEIN"/>
    <property type="match status" value="1"/>
</dbReference>
<dbReference type="InterPro" id="IPR002885">
    <property type="entry name" value="PPR_rpt"/>
</dbReference>
<comment type="similarity">
    <text evidence="1">Belongs to the PPR family. P subfamily.</text>
</comment>
<sequence length="525" mass="59922">MLSLVRSPKMVNLQRWRTCKLNMSVLNSSSGFQYAFNQGDRISSDGKHYLIPKSLPSEPPLSPIPNPPLPSPPPDPPVSTLHYNRFLHFLKTHLSPPLTSDTLLHFLKSKLHRHPSFSHFDFHLFNWASSIDSFRHTHSTFHWMAHTLTTTHRLPQLRSLLRFIASNPCPCSNGIFSCPQTEPIFCIAIHAFSKASKLDDAVFAFHTMRRLIDGKPGITVCNILIHGFVKCGQHDRALQFYHEMMVRDRVKPDVFTFNILISSYCRHSQFGLALDMFNKMREMGCYPNVVTFNTLIKGMFRDGKIEEGIGMAHEMVELGCQFSCVTCEILVQGLCEGGRFLQACELLVEFSKRMILPKGYDYFELVEVLCGKGNAVRALQLIYELWDRGSAPSLIACAVMIDGLRRLRKMEEAWRLVERMLQECMVLDVVTFNCVLQDICNLQRTEEANKLRLLASSKGLKPDGMTFKILVMGYMGEGNREEGESVVNEMLDRGFISDLASYNKLMDGLLLRQRSICHQVNKFDR</sequence>
<dbReference type="Pfam" id="PF13041">
    <property type="entry name" value="PPR_2"/>
    <property type="match status" value="1"/>
</dbReference>
<dbReference type="RefSeq" id="XP_027349309.1">
    <property type="nucleotide sequence ID" value="XM_027493508.1"/>
</dbReference>
<dbReference type="RefSeq" id="XP_027349304.1">
    <property type="nucleotide sequence ID" value="XM_027493503.1"/>
</dbReference>
<feature type="repeat" description="PPR" evidence="3">
    <location>
        <begin position="253"/>
        <end position="287"/>
    </location>
</feature>
<evidence type="ECO:0000313" key="10">
    <source>
        <dbReference type="RefSeq" id="XP_027349309.1"/>
    </source>
</evidence>
<gene>
    <name evidence="5 6 7 8 9 10" type="primary">LOC113860936</name>
</gene>
<dbReference type="KEGG" id="aprc:113860936"/>
<dbReference type="RefSeq" id="XP_027349306.1">
    <property type="nucleotide sequence ID" value="XM_027493505.1"/>
</dbReference>
<reference evidence="5 6" key="2">
    <citation type="submission" date="2025-04" db="UniProtKB">
        <authorList>
            <consortium name="RefSeq"/>
        </authorList>
    </citation>
    <scope>IDENTIFICATION</scope>
    <source>
        <tissue evidence="5 6">Young leaves</tissue>
    </source>
</reference>
<feature type="repeat" description="PPR" evidence="3">
    <location>
        <begin position="463"/>
        <end position="497"/>
    </location>
</feature>
<feature type="repeat" description="PPR" evidence="3">
    <location>
        <begin position="217"/>
        <end position="252"/>
    </location>
</feature>
<proteinExistence type="inferred from homology"/>
<evidence type="ECO:0000256" key="3">
    <source>
        <dbReference type="PROSITE-ProRule" id="PRU00708"/>
    </source>
</evidence>
<dbReference type="InterPro" id="IPR011990">
    <property type="entry name" value="TPR-like_helical_dom_sf"/>
</dbReference>
<evidence type="ECO:0000313" key="8">
    <source>
        <dbReference type="RefSeq" id="XP_027349307.1"/>
    </source>
</evidence>
<keyword evidence="2" id="KW-0677">Repeat</keyword>
<dbReference type="Pfam" id="PF01535">
    <property type="entry name" value="PPR"/>
    <property type="match status" value="3"/>
</dbReference>
<dbReference type="GeneID" id="113860936"/>
<dbReference type="RefSeq" id="XP_027349305.1">
    <property type="nucleotide sequence ID" value="XM_027493504.1"/>
</dbReference>
<protein>
    <submittedName>
        <fullName evidence="5 6">Pentatricopeptide repeat-containing protein At2g36240 isoform X1</fullName>
    </submittedName>
</protein>
<evidence type="ECO:0000256" key="1">
    <source>
        <dbReference type="ARBA" id="ARBA00007626"/>
    </source>
</evidence>
<evidence type="ECO:0000256" key="2">
    <source>
        <dbReference type="ARBA" id="ARBA00022737"/>
    </source>
</evidence>
<name>A0A8B8L3R3_ABRPR</name>
<accession>A0A8B8L3R3</accession>
<feature type="repeat" description="PPR" evidence="3">
    <location>
        <begin position="393"/>
        <end position="427"/>
    </location>
</feature>
<organism evidence="4 5">
    <name type="scientific">Abrus precatorius</name>
    <name type="common">Indian licorice</name>
    <name type="synonym">Glycine abrus</name>
    <dbReference type="NCBI Taxonomy" id="3816"/>
    <lineage>
        <taxon>Eukaryota</taxon>
        <taxon>Viridiplantae</taxon>
        <taxon>Streptophyta</taxon>
        <taxon>Embryophyta</taxon>
        <taxon>Tracheophyta</taxon>
        <taxon>Spermatophyta</taxon>
        <taxon>Magnoliopsida</taxon>
        <taxon>eudicotyledons</taxon>
        <taxon>Gunneridae</taxon>
        <taxon>Pentapetalae</taxon>
        <taxon>rosids</taxon>
        <taxon>fabids</taxon>
        <taxon>Fabales</taxon>
        <taxon>Fabaceae</taxon>
        <taxon>Papilionoideae</taxon>
        <taxon>50 kb inversion clade</taxon>
        <taxon>NPAAA clade</taxon>
        <taxon>indigoferoid/millettioid clade</taxon>
        <taxon>Abreae</taxon>
        <taxon>Abrus</taxon>
    </lineage>
</organism>
<reference evidence="4" key="1">
    <citation type="journal article" date="2019" name="Toxins">
        <title>Detection of Abrin-Like and Prepropulchellin-Like Toxin Genes and Transcripts Using Whole Genome Sequencing and Full-Length Transcript Sequencing of Abrus precatorius.</title>
        <authorList>
            <person name="Hovde B.T."/>
            <person name="Daligault H.E."/>
            <person name="Hanschen E.R."/>
            <person name="Kunde Y.A."/>
            <person name="Johnson M.B."/>
            <person name="Starkenburg S.R."/>
            <person name="Johnson S.L."/>
        </authorList>
    </citation>
    <scope>NUCLEOTIDE SEQUENCE [LARGE SCALE GENOMIC DNA]</scope>
</reference>
<evidence type="ECO:0000313" key="7">
    <source>
        <dbReference type="RefSeq" id="XP_027349306.1"/>
    </source>
</evidence>
<evidence type="ECO:0000313" key="9">
    <source>
        <dbReference type="RefSeq" id="XP_027349308.1"/>
    </source>
</evidence>
<evidence type="ECO:0000313" key="4">
    <source>
        <dbReference type="Proteomes" id="UP000694853"/>
    </source>
</evidence>
<dbReference type="Proteomes" id="UP000694853">
    <property type="component" value="Unplaced"/>
</dbReference>
<dbReference type="AlphaFoldDB" id="A0A8B8L3R3"/>
<evidence type="ECO:0000313" key="6">
    <source>
        <dbReference type="RefSeq" id="XP_027349305.1"/>
    </source>
</evidence>
<dbReference type="PANTHER" id="PTHR47447">
    <property type="entry name" value="OS03G0856100 PROTEIN"/>
    <property type="match status" value="1"/>
</dbReference>
<dbReference type="RefSeq" id="XP_027349308.1">
    <property type="nucleotide sequence ID" value="XM_027493507.1"/>
</dbReference>
<dbReference type="RefSeq" id="XP_027349307.1">
    <property type="nucleotide sequence ID" value="XM_027493506.1"/>
</dbReference>
<dbReference type="OrthoDB" id="185373at2759"/>
<dbReference type="Gene3D" id="1.25.40.10">
    <property type="entry name" value="Tetratricopeptide repeat domain"/>
    <property type="match status" value="4"/>
</dbReference>